<proteinExistence type="predicted"/>
<dbReference type="InterPro" id="IPR001867">
    <property type="entry name" value="OmpR/PhoB-type_DNA-bd"/>
</dbReference>
<dbReference type="InterPro" id="IPR016032">
    <property type="entry name" value="Sig_transdc_resp-reg_C-effctor"/>
</dbReference>
<dbReference type="SMART" id="SM00448">
    <property type="entry name" value="REC"/>
    <property type="match status" value="1"/>
</dbReference>
<dbReference type="InterPro" id="IPR001789">
    <property type="entry name" value="Sig_transdc_resp-reg_receiver"/>
</dbReference>
<reference evidence="11" key="1">
    <citation type="journal article" date="2019" name="Int. J. Syst. Evol. Microbiol.">
        <title>The Global Catalogue of Microorganisms (GCM) 10K type strain sequencing project: providing services to taxonomists for standard genome sequencing and annotation.</title>
        <authorList>
            <consortium name="The Broad Institute Genomics Platform"/>
            <consortium name="The Broad Institute Genome Sequencing Center for Infectious Disease"/>
            <person name="Wu L."/>
            <person name="Ma J."/>
        </authorList>
    </citation>
    <scope>NUCLEOTIDE SEQUENCE [LARGE SCALE GENOMIC DNA]</scope>
    <source>
        <strain evidence="11">JCM 1407</strain>
    </source>
</reference>
<dbReference type="InterPro" id="IPR036388">
    <property type="entry name" value="WH-like_DNA-bd_sf"/>
</dbReference>
<protein>
    <recommendedName>
        <fullName evidence="1">Stage 0 sporulation protein A homolog</fullName>
    </recommendedName>
</protein>
<gene>
    <name evidence="10" type="ORF">GCM10008906_13710</name>
</gene>
<dbReference type="InterPro" id="IPR011006">
    <property type="entry name" value="CheY-like_superfamily"/>
</dbReference>
<evidence type="ECO:0000256" key="2">
    <source>
        <dbReference type="ARBA" id="ARBA00023015"/>
    </source>
</evidence>
<evidence type="ECO:0000313" key="10">
    <source>
        <dbReference type="EMBL" id="GAA0737496.1"/>
    </source>
</evidence>
<comment type="function">
    <text evidence="5">May play the central regulatory role in sporulation. It may be an element of the effector pathway responsible for the activation of sporulation genes in response to nutritional stress. Spo0A may act in concert with spo0H (a sigma factor) to control the expression of some genes that are critical to the sporulation process.</text>
</comment>
<dbReference type="InterPro" id="IPR039420">
    <property type="entry name" value="WalR-like"/>
</dbReference>
<dbReference type="CDD" id="cd17574">
    <property type="entry name" value="REC_OmpR"/>
    <property type="match status" value="1"/>
</dbReference>
<keyword evidence="3 7" id="KW-0238">DNA-binding</keyword>
<evidence type="ECO:0000256" key="3">
    <source>
        <dbReference type="ARBA" id="ARBA00023125"/>
    </source>
</evidence>
<evidence type="ECO:0000256" key="6">
    <source>
        <dbReference type="PROSITE-ProRule" id="PRU00169"/>
    </source>
</evidence>
<feature type="domain" description="OmpR/PhoB-type" evidence="9">
    <location>
        <begin position="125"/>
        <end position="225"/>
    </location>
</feature>
<dbReference type="CDD" id="cd00383">
    <property type="entry name" value="trans_reg_C"/>
    <property type="match status" value="1"/>
</dbReference>
<keyword evidence="2" id="KW-0805">Transcription regulation</keyword>
<keyword evidence="11" id="KW-1185">Reference proteome</keyword>
<dbReference type="Proteomes" id="UP001501510">
    <property type="component" value="Unassembled WGS sequence"/>
</dbReference>
<dbReference type="SUPFAM" id="SSF52172">
    <property type="entry name" value="CheY-like"/>
    <property type="match status" value="1"/>
</dbReference>
<sequence>MRGNVLVVDDEIKIIEVVTLYLENEGYNVFSSLNGIDAIEKYKSCNPDLIILDLMLPDVSGEEICKRIRKESQVPIIMLTSKSTEEDILSGYSLGTDDYITKPFSPKQLVAKINAILKRVKIAEDTKLYFSDGLIIDPISHQVVKKGKEIDLTVSEYKLLLLLSHNPKRVFTRDEILDNITDDNSSVYDRIVDSHIKNLRIKLENDTKNPKYIKTIRGVGYKFDDK</sequence>
<feature type="modified residue" description="4-aspartylphosphate" evidence="6">
    <location>
        <position position="53"/>
    </location>
</feature>
<dbReference type="PANTHER" id="PTHR48111:SF73">
    <property type="entry name" value="ALKALINE PHOSPHATASE SYNTHESIS TRANSCRIPTIONAL REGULATORY PROTEIN PHOP"/>
    <property type="match status" value="1"/>
</dbReference>
<evidence type="ECO:0000256" key="4">
    <source>
        <dbReference type="ARBA" id="ARBA00023163"/>
    </source>
</evidence>
<dbReference type="SMART" id="SM00862">
    <property type="entry name" value="Trans_reg_C"/>
    <property type="match status" value="1"/>
</dbReference>
<feature type="DNA-binding region" description="OmpR/PhoB-type" evidence="7">
    <location>
        <begin position="125"/>
        <end position="225"/>
    </location>
</feature>
<dbReference type="SUPFAM" id="SSF46894">
    <property type="entry name" value="C-terminal effector domain of the bipartite response regulators"/>
    <property type="match status" value="1"/>
</dbReference>
<keyword evidence="4" id="KW-0804">Transcription</keyword>
<evidence type="ECO:0000256" key="5">
    <source>
        <dbReference type="ARBA" id="ARBA00024867"/>
    </source>
</evidence>
<evidence type="ECO:0000256" key="1">
    <source>
        <dbReference type="ARBA" id="ARBA00018672"/>
    </source>
</evidence>
<dbReference type="Gene3D" id="1.10.10.10">
    <property type="entry name" value="Winged helix-like DNA-binding domain superfamily/Winged helix DNA-binding domain"/>
    <property type="match status" value="1"/>
</dbReference>
<keyword evidence="6" id="KW-0597">Phosphoprotein</keyword>
<comment type="caution">
    <text evidence="10">The sequence shown here is derived from an EMBL/GenBank/DDBJ whole genome shotgun (WGS) entry which is preliminary data.</text>
</comment>
<dbReference type="PROSITE" id="PS50110">
    <property type="entry name" value="RESPONSE_REGULATORY"/>
    <property type="match status" value="1"/>
</dbReference>
<evidence type="ECO:0000313" key="11">
    <source>
        <dbReference type="Proteomes" id="UP001501510"/>
    </source>
</evidence>
<accession>A0ABP3ULS5</accession>
<dbReference type="RefSeq" id="WP_343760205.1">
    <property type="nucleotide sequence ID" value="NZ_BAAACG010000008.1"/>
</dbReference>
<dbReference type="Gene3D" id="6.10.250.690">
    <property type="match status" value="1"/>
</dbReference>
<dbReference type="EMBL" id="BAAACG010000008">
    <property type="protein sequence ID" value="GAA0737496.1"/>
    <property type="molecule type" value="Genomic_DNA"/>
</dbReference>
<dbReference type="PROSITE" id="PS51755">
    <property type="entry name" value="OMPR_PHOB"/>
    <property type="match status" value="1"/>
</dbReference>
<evidence type="ECO:0000259" key="8">
    <source>
        <dbReference type="PROSITE" id="PS50110"/>
    </source>
</evidence>
<dbReference type="Gene3D" id="3.40.50.2300">
    <property type="match status" value="1"/>
</dbReference>
<organism evidence="10 11">
    <name type="scientific">Clostridium oceanicum</name>
    <dbReference type="NCBI Taxonomy" id="1543"/>
    <lineage>
        <taxon>Bacteria</taxon>
        <taxon>Bacillati</taxon>
        <taxon>Bacillota</taxon>
        <taxon>Clostridia</taxon>
        <taxon>Eubacteriales</taxon>
        <taxon>Clostridiaceae</taxon>
        <taxon>Clostridium</taxon>
    </lineage>
</organism>
<name>A0ABP3ULS5_9CLOT</name>
<evidence type="ECO:0000259" key="9">
    <source>
        <dbReference type="PROSITE" id="PS51755"/>
    </source>
</evidence>
<dbReference type="Pfam" id="PF00072">
    <property type="entry name" value="Response_reg"/>
    <property type="match status" value="1"/>
</dbReference>
<dbReference type="PANTHER" id="PTHR48111">
    <property type="entry name" value="REGULATOR OF RPOS"/>
    <property type="match status" value="1"/>
</dbReference>
<dbReference type="Pfam" id="PF00486">
    <property type="entry name" value="Trans_reg_C"/>
    <property type="match status" value="1"/>
</dbReference>
<evidence type="ECO:0000256" key="7">
    <source>
        <dbReference type="PROSITE-ProRule" id="PRU01091"/>
    </source>
</evidence>
<feature type="domain" description="Response regulatory" evidence="8">
    <location>
        <begin position="4"/>
        <end position="117"/>
    </location>
</feature>